<sequence length="107" mass="12087">MCRLLLSHGASLYVRDLNGRDPEDRAKAFSHKSTRILIAAVRAAGGWAAYLHAPRAALLALRRELPSLRDRGRATPSSVRVHERLFLDTPGDVFTSVLQFWRSDRDY</sequence>
<proteinExistence type="predicted"/>
<keyword evidence="2" id="KW-1185">Reference proteome</keyword>
<name>A0ABR1FHG7_AURAN</name>
<accession>A0ABR1FHG7</accession>
<reference evidence="1 2" key="1">
    <citation type="submission" date="2024-03" db="EMBL/GenBank/DDBJ databases">
        <title>Aureococcus anophagefferens CCMP1851 and Kratosvirus quantuckense: Draft genome of a second virus-susceptible host strain in the model system.</title>
        <authorList>
            <person name="Chase E."/>
            <person name="Truchon A.R."/>
            <person name="Schepens W."/>
            <person name="Wilhelm S.W."/>
        </authorList>
    </citation>
    <scope>NUCLEOTIDE SEQUENCE [LARGE SCALE GENOMIC DNA]</scope>
    <source>
        <strain evidence="1 2">CCMP1851</strain>
    </source>
</reference>
<protein>
    <submittedName>
        <fullName evidence="1">Spectrin binding protein</fullName>
    </submittedName>
</protein>
<dbReference type="EMBL" id="JBBJCI010000422">
    <property type="protein sequence ID" value="KAK7230893.1"/>
    <property type="molecule type" value="Genomic_DNA"/>
</dbReference>
<gene>
    <name evidence="1" type="ORF">SO694_00074121</name>
</gene>
<dbReference type="Proteomes" id="UP001363151">
    <property type="component" value="Unassembled WGS sequence"/>
</dbReference>
<organism evidence="1 2">
    <name type="scientific">Aureococcus anophagefferens</name>
    <name type="common">Harmful bloom alga</name>
    <dbReference type="NCBI Taxonomy" id="44056"/>
    <lineage>
        <taxon>Eukaryota</taxon>
        <taxon>Sar</taxon>
        <taxon>Stramenopiles</taxon>
        <taxon>Ochrophyta</taxon>
        <taxon>Pelagophyceae</taxon>
        <taxon>Pelagomonadales</taxon>
        <taxon>Pelagomonadaceae</taxon>
        <taxon>Aureococcus</taxon>
    </lineage>
</organism>
<evidence type="ECO:0000313" key="2">
    <source>
        <dbReference type="Proteomes" id="UP001363151"/>
    </source>
</evidence>
<evidence type="ECO:0000313" key="1">
    <source>
        <dbReference type="EMBL" id="KAK7230893.1"/>
    </source>
</evidence>
<comment type="caution">
    <text evidence="1">The sequence shown here is derived from an EMBL/GenBank/DDBJ whole genome shotgun (WGS) entry which is preliminary data.</text>
</comment>